<dbReference type="AlphaFoldDB" id="A0A0A2VDU9"/>
<dbReference type="EMBL" id="ANFO01001057">
    <property type="protein sequence ID" value="KGQ04512.1"/>
    <property type="molecule type" value="Genomic_DNA"/>
</dbReference>
<protein>
    <recommendedName>
        <fullName evidence="4">37S ribosomal protein mrp51</fullName>
    </recommendedName>
</protein>
<evidence type="ECO:0000313" key="3">
    <source>
        <dbReference type="Proteomes" id="UP000030106"/>
    </source>
</evidence>
<evidence type="ECO:0000256" key="1">
    <source>
        <dbReference type="SAM" id="MobiDB-lite"/>
    </source>
</evidence>
<sequence length="448" mass="49712">MGGRAVSPGGALLRSSRMFSMPKPLPEPHAGLQQMSDRSSKSMTKPQPQMQSVTTPLSSRQHGDWGFKRSFPLKTTLHTSTPLIRLKNIDAMENVTDFESAADHTLTLEKFQELRIAMSTPKKRVDPASTLRETPGNKSVFEDRFDTTDGDRAGNLRWKYEGPWLARMTEGEFMRYLDRQVRPQRTQFRALLRKGLADDITARQNSYAMEKGIDAPPPVTPADITEAQFTEYLRALRNDRAVLYAIVSKFLDLAPLGQPVGVVQSLFPPQAESPWGKAGPPPTHPSAGISYLRTSSYMENHPVYGPQSRRAPTLARLISPRTAFQPPRLGVAGFVADPPVGDNEFNTRHSRSRYGQKVEGNGIADLDTTTIGGAKTFVEPVTASVDPSGRILIELREADPVAQVIGQENSGKTTVYHDGAMKRELRPQEDPHAQRMRAVTDEIMQNKL</sequence>
<dbReference type="STRING" id="1245745.A0A0A2VDU9"/>
<dbReference type="GO" id="GO:0070124">
    <property type="term" value="P:mitochondrial translational initiation"/>
    <property type="evidence" value="ECO:0007669"/>
    <property type="project" value="TreeGrafter"/>
</dbReference>
<evidence type="ECO:0000313" key="2">
    <source>
        <dbReference type="EMBL" id="KGQ04512.1"/>
    </source>
</evidence>
<dbReference type="InterPro" id="IPR016712">
    <property type="entry name" value="Rbsml_bS1m-like"/>
</dbReference>
<feature type="compositionally biased region" description="Polar residues" evidence="1">
    <location>
        <begin position="33"/>
        <end position="60"/>
    </location>
</feature>
<dbReference type="HOGENOM" id="CLU_024465_0_0_1"/>
<evidence type="ECO:0008006" key="4">
    <source>
        <dbReference type="Google" id="ProtNLM"/>
    </source>
</evidence>
<comment type="caution">
    <text evidence="2">The sequence shown here is derived from an EMBL/GenBank/DDBJ whole genome shotgun (WGS) entry which is preliminary data.</text>
</comment>
<name>A0A0A2VDU9_BEABA</name>
<dbReference type="GO" id="GO:0003735">
    <property type="term" value="F:structural constituent of ribosome"/>
    <property type="evidence" value="ECO:0007669"/>
    <property type="project" value="TreeGrafter"/>
</dbReference>
<dbReference type="PANTHER" id="PTHR28058">
    <property type="entry name" value="37S RIBOSOMAL PROTEIN MRP51, MITOCHONDRIAL"/>
    <property type="match status" value="1"/>
</dbReference>
<dbReference type="GO" id="GO:0005763">
    <property type="term" value="C:mitochondrial small ribosomal subunit"/>
    <property type="evidence" value="ECO:0007669"/>
    <property type="project" value="TreeGrafter"/>
</dbReference>
<accession>A0A0A2VDU9</accession>
<organism evidence="2 3">
    <name type="scientific">Beauveria bassiana D1-5</name>
    <dbReference type="NCBI Taxonomy" id="1245745"/>
    <lineage>
        <taxon>Eukaryota</taxon>
        <taxon>Fungi</taxon>
        <taxon>Dikarya</taxon>
        <taxon>Ascomycota</taxon>
        <taxon>Pezizomycotina</taxon>
        <taxon>Sordariomycetes</taxon>
        <taxon>Hypocreomycetidae</taxon>
        <taxon>Hypocreales</taxon>
        <taxon>Cordycipitaceae</taxon>
        <taxon>Beauveria</taxon>
    </lineage>
</organism>
<feature type="region of interest" description="Disordered" evidence="1">
    <location>
        <begin position="19"/>
        <end position="65"/>
    </location>
</feature>
<dbReference type="Pfam" id="PF11709">
    <property type="entry name" value="Mit_ribos_Mrp51"/>
    <property type="match status" value="1"/>
</dbReference>
<dbReference type="eggNOG" id="ENOG502SBK0">
    <property type="taxonomic scope" value="Eukaryota"/>
</dbReference>
<gene>
    <name evidence="2" type="ORF">BBAD15_g10248</name>
</gene>
<reference evidence="2 3" key="1">
    <citation type="submission" date="2012-10" db="EMBL/GenBank/DDBJ databases">
        <title>Genome sequencing and analysis of entomopathogenic fungi Beauveria bassiana D1-5.</title>
        <authorList>
            <person name="Li Q."/>
            <person name="Wang L."/>
            <person name="Zhang Z."/>
            <person name="Wang Q."/>
            <person name="Ren J."/>
            <person name="Wang M."/>
            <person name="Xu W."/>
            <person name="Wang J."/>
            <person name="Lu Y."/>
            <person name="Du Q."/>
            <person name="Sun Z."/>
        </authorList>
    </citation>
    <scope>NUCLEOTIDE SEQUENCE [LARGE SCALE GENOMIC DNA]</scope>
    <source>
        <strain evidence="2 3">D1-5</strain>
    </source>
</reference>
<dbReference type="PANTHER" id="PTHR28058:SF1">
    <property type="entry name" value="SMALL RIBOSOMAL SUBUNIT PROTEIN BS1M"/>
    <property type="match status" value="1"/>
</dbReference>
<dbReference type="Proteomes" id="UP000030106">
    <property type="component" value="Unassembled WGS sequence"/>
</dbReference>
<dbReference type="OrthoDB" id="3913595at2759"/>
<proteinExistence type="predicted"/>